<name>A0A9P4KAC6_9PLEO</name>
<dbReference type="Gene3D" id="3.30.230.90">
    <property type="match status" value="1"/>
</dbReference>
<dbReference type="InterPro" id="IPR053720">
    <property type="entry name" value="Psm_Assembly_Chaperone"/>
</dbReference>
<organism evidence="1 2">
    <name type="scientific">Lojkania enalia</name>
    <dbReference type="NCBI Taxonomy" id="147567"/>
    <lineage>
        <taxon>Eukaryota</taxon>
        <taxon>Fungi</taxon>
        <taxon>Dikarya</taxon>
        <taxon>Ascomycota</taxon>
        <taxon>Pezizomycotina</taxon>
        <taxon>Dothideomycetes</taxon>
        <taxon>Pleosporomycetidae</taxon>
        <taxon>Pleosporales</taxon>
        <taxon>Pleosporales incertae sedis</taxon>
        <taxon>Lojkania</taxon>
    </lineage>
</organism>
<dbReference type="GO" id="GO:0043248">
    <property type="term" value="P:proteasome assembly"/>
    <property type="evidence" value="ECO:0007669"/>
    <property type="project" value="InterPro"/>
</dbReference>
<reference evidence="2" key="1">
    <citation type="journal article" date="2020" name="Stud. Mycol.">
        <title>101 Dothideomycetes genomes: A test case for predicting lifestyles and emergence of pathogens.</title>
        <authorList>
            <person name="Haridas S."/>
            <person name="Albert R."/>
            <person name="Binder M."/>
            <person name="Bloem J."/>
            <person name="LaButti K."/>
            <person name="Salamov A."/>
            <person name="Andreopoulos B."/>
            <person name="Baker S."/>
            <person name="Barry K."/>
            <person name="Bills G."/>
            <person name="Bluhm B."/>
            <person name="Cannon C."/>
            <person name="Castanera R."/>
            <person name="Culley D."/>
            <person name="Daum C."/>
            <person name="Ezra D."/>
            <person name="Gonzalez J."/>
            <person name="Henrissat B."/>
            <person name="Kuo A."/>
            <person name="Liang C."/>
            <person name="Lipzen A."/>
            <person name="Lutzoni F."/>
            <person name="Magnuson J."/>
            <person name="Mondo S."/>
            <person name="Nolan M."/>
            <person name="Ohm R."/>
            <person name="Pangilinan J."/>
            <person name="Park H.-J."/>
            <person name="Ramirez L."/>
            <person name="Alfaro M."/>
            <person name="Sun H."/>
            <person name="Tritt A."/>
            <person name="Yoshinaga Y."/>
            <person name="Zwiers L.-H."/>
            <person name="Turgeon B."/>
            <person name="Goodwin S."/>
            <person name="Spatafora J."/>
            <person name="Crous P."/>
            <person name="Grigoriev I."/>
        </authorList>
    </citation>
    <scope>NUCLEOTIDE SEQUENCE [LARGE SCALE GENOMIC DNA]</scope>
    <source>
        <strain evidence="2">CBS 304.66</strain>
    </source>
</reference>
<dbReference type="Proteomes" id="UP000800093">
    <property type="component" value="Unassembled WGS sequence"/>
</dbReference>
<dbReference type="AlphaFoldDB" id="A0A9P4KAC6"/>
<accession>A0A9P4KAC6</accession>
<protein>
    <recommendedName>
        <fullName evidence="3">Proteasome assembly chaperone 3</fullName>
    </recommendedName>
</protein>
<gene>
    <name evidence="1" type="ORF">CC78DRAFT_519431</name>
</gene>
<evidence type="ECO:0008006" key="3">
    <source>
        <dbReference type="Google" id="ProtNLM"/>
    </source>
</evidence>
<dbReference type="InterPro" id="IPR018788">
    <property type="entry name" value="Proteasome_assmbl_chp_3"/>
</dbReference>
<dbReference type="PANTHER" id="PTHR31051:SF1">
    <property type="entry name" value="PROTEASOME ASSEMBLY CHAPERONE 3"/>
    <property type="match status" value="1"/>
</dbReference>
<dbReference type="OrthoDB" id="5593278at2759"/>
<proteinExistence type="predicted"/>
<dbReference type="PANTHER" id="PTHR31051">
    <property type="entry name" value="PROTEASOME ASSEMBLY CHAPERONE 3"/>
    <property type="match status" value="1"/>
</dbReference>
<dbReference type="EMBL" id="ML986634">
    <property type="protein sequence ID" value="KAF2262930.1"/>
    <property type="molecule type" value="Genomic_DNA"/>
</dbReference>
<evidence type="ECO:0000313" key="2">
    <source>
        <dbReference type="Proteomes" id="UP000800093"/>
    </source>
</evidence>
<evidence type="ECO:0000313" key="1">
    <source>
        <dbReference type="EMBL" id="KAF2262930.1"/>
    </source>
</evidence>
<sequence length="159" mass="17345">MPAPEEYNVTPTPYPASTKSSLAYIRGTETIATTRYFSDKIMVTVSQKGRLAHWVHIPLDISATDNTLTATPYIEQDSDDDNPPSTLLPSHHLTATTILGGTQPALSILGQTIATQIASLITMRDATEKRMVVVGMGLERDMRGREEYSQLVGLVLSVL</sequence>
<keyword evidence="2" id="KW-1185">Reference proteome</keyword>
<comment type="caution">
    <text evidence="1">The sequence shown here is derived from an EMBL/GenBank/DDBJ whole genome shotgun (WGS) entry which is preliminary data.</text>
</comment>